<dbReference type="EMBL" id="JAEPRC010000247">
    <property type="protein sequence ID" value="KAG2202843.1"/>
    <property type="molecule type" value="Genomic_DNA"/>
</dbReference>
<keyword evidence="2" id="KW-1185">Reference proteome</keyword>
<gene>
    <name evidence="1" type="ORF">INT46_000502</name>
</gene>
<organism evidence="1 2">
    <name type="scientific">Mucor plumbeus</name>
    <dbReference type="NCBI Taxonomy" id="97098"/>
    <lineage>
        <taxon>Eukaryota</taxon>
        <taxon>Fungi</taxon>
        <taxon>Fungi incertae sedis</taxon>
        <taxon>Mucoromycota</taxon>
        <taxon>Mucoromycotina</taxon>
        <taxon>Mucoromycetes</taxon>
        <taxon>Mucorales</taxon>
        <taxon>Mucorineae</taxon>
        <taxon>Mucoraceae</taxon>
        <taxon>Mucor</taxon>
    </lineage>
</organism>
<protein>
    <submittedName>
        <fullName evidence="1">Uncharacterized protein</fullName>
    </submittedName>
</protein>
<evidence type="ECO:0000313" key="2">
    <source>
        <dbReference type="Proteomes" id="UP000650833"/>
    </source>
</evidence>
<evidence type="ECO:0000313" key="1">
    <source>
        <dbReference type="EMBL" id="KAG2202843.1"/>
    </source>
</evidence>
<reference evidence="1" key="1">
    <citation type="submission" date="2020-12" db="EMBL/GenBank/DDBJ databases">
        <title>Metabolic potential, ecology and presence of endohyphal bacteria is reflected in genomic diversity of Mucoromycotina.</title>
        <authorList>
            <person name="Muszewska A."/>
            <person name="Okrasinska A."/>
            <person name="Steczkiewicz K."/>
            <person name="Drgas O."/>
            <person name="Orlowska M."/>
            <person name="Perlinska-Lenart U."/>
            <person name="Aleksandrzak-Piekarczyk T."/>
            <person name="Szatraj K."/>
            <person name="Zielenkiewicz U."/>
            <person name="Pilsyk S."/>
            <person name="Malc E."/>
            <person name="Mieczkowski P."/>
            <person name="Kruszewska J.S."/>
            <person name="Biernat P."/>
            <person name="Pawlowska J."/>
        </authorList>
    </citation>
    <scope>NUCLEOTIDE SEQUENCE</scope>
    <source>
        <strain evidence="1">CBS 226.32</strain>
    </source>
</reference>
<dbReference type="AlphaFoldDB" id="A0A8H7R3X7"/>
<accession>A0A8H7R3X7</accession>
<comment type="caution">
    <text evidence="1">The sequence shown here is derived from an EMBL/GenBank/DDBJ whole genome shotgun (WGS) entry which is preliminary data.</text>
</comment>
<dbReference type="Proteomes" id="UP000650833">
    <property type="component" value="Unassembled WGS sequence"/>
</dbReference>
<name>A0A8H7R3X7_9FUNG</name>
<proteinExistence type="predicted"/>
<dbReference type="OrthoDB" id="2278109at2759"/>
<sequence>MLHVAQLLHDTIKQICWEALALAIQPNRQGLLAENIKATERNIKMDLLRIISCLDNEKMMPNLATGEIAKGIWMSKFYKDKLKTVLSSKMYLNQFVNSFPKPYESTLPVFITFIIMAELEAAVYALCIGSNGLYIINEVTTISLSKTLFEVKDARISRVVSSLNIVKKLVADVKQINQHITELRSIKKRKTIKQLAAFQMSSNQIEVDCKAWIRPIWFPPKYESDPDDA</sequence>